<keyword evidence="2" id="KW-1133">Transmembrane helix</keyword>
<evidence type="ECO:0000259" key="3">
    <source>
        <dbReference type="Pfam" id="PF02617"/>
    </source>
</evidence>
<evidence type="ECO:0000256" key="1">
    <source>
        <dbReference type="SAM" id="MobiDB-lite"/>
    </source>
</evidence>
<keyword evidence="2" id="KW-0472">Membrane</keyword>
<dbReference type="EMBL" id="HBIV01049030">
    <property type="protein sequence ID" value="CAE0682245.1"/>
    <property type="molecule type" value="Transcribed_RNA"/>
</dbReference>
<dbReference type="InterPro" id="IPR003769">
    <property type="entry name" value="ClpS_core"/>
</dbReference>
<sequence>MASSPCLPAPGSDSRPLQQCLVSASSPSASRLCIHPHEGRRSLGLLFFALAGSLALVLAIHGYGCHKLKLPTPNHSSMATKSGVGSTRGVAKVHCRSEHQRPSQRVHLYRMGNPLHRDVVASAIAEPPRKTRTTRKKKTTKTGGGGSYNLLLHNDEVNPKDYVVIVLTRVVGIEELQANEIMETAHNEGKAVVSKCDEAKARDLCQKLRENGLTSTVEPN</sequence>
<feature type="region of interest" description="Disordered" evidence="1">
    <location>
        <begin position="127"/>
        <end position="147"/>
    </location>
</feature>
<keyword evidence="2" id="KW-0812">Transmembrane</keyword>
<evidence type="ECO:0000256" key="2">
    <source>
        <dbReference type="SAM" id="Phobius"/>
    </source>
</evidence>
<dbReference type="Pfam" id="PF02617">
    <property type="entry name" value="ClpS"/>
    <property type="match status" value="1"/>
</dbReference>
<name>A0A7S3ZG43_9EUKA</name>
<evidence type="ECO:0000313" key="4">
    <source>
        <dbReference type="EMBL" id="CAE0682245.1"/>
    </source>
</evidence>
<reference evidence="4" key="1">
    <citation type="submission" date="2021-01" db="EMBL/GenBank/DDBJ databases">
        <authorList>
            <person name="Corre E."/>
            <person name="Pelletier E."/>
            <person name="Niang G."/>
            <person name="Scheremetjew M."/>
            <person name="Finn R."/>
            <person name="Kale V."/>
            <person name="Holt S."/>
            <person name="Cochrane G."/>
            <person name="Meng A."/>
            <person name="Brown T."/>
            <person name="Cohen L."/>
        </authorList>
    </citation>
    <scope>NUCLEOTIDE SEQUENCE</scope>
    <source>
        <strain evidence="4">CCCM811</strain>
    </source>
</reference>
<accession>A0A7S3ZG43</accession>
<gene>
    <name evidence="4" type="ORF">LGLO00237_LOCUS34033</name>
</gene>
<dbReference type="AlphaFoldDB" id="A0A7S3ZG43"/>
<protein>
    <recommendedName>
        <fullName evidence="3">Adaptor protein ClpS core domain-containing protein</fullName>
    </recommendedName>
</protein>
<dbReference type="Gene3D" id="3.30.1390.10">
    <property type="match status" value="1"/>
</dbReference>
<dbReference type="SUPFAM" id="SSF54736">
    <property type="entry name" value="ClpS-like"/>
    <property type="match status" value="1"/>
</dbReference>
<feature type="transmembrane region" description="Helical" evidence="2">
    <location>
        <begin position="43"/>
        <end position="64"/>
    </location>
</feature>
<dbReference type="PANTHER" id="PTHR33473">
    <property type="entry name" value="ATP-DEPENDENT CLP PROTEASE ADAPTER PROTEIN CLPS1, CHLOROPLASTIC"/>
    <property type="match status" value="1"/>
</dbReference>
<dbReference type="InterPro" id="IPR022935">
    <property type="entry name" value="ClpS"/>
</dbReference>
<dbReference type="GO" id="GO:0006508">
    <property type="term" value="P:proteolysis"/>
    <property type="evidence" value="ECO:0007669"/>
    <property type="project" value="InterPro"/>
</dbReference>
<feature type="compositionally biased region" description="Basic residues" evidence="1">
    <location>
        <begin position="130"/>
        <end position="140"/>
    </location>
</feature>
<organism evidence="4">
    <name type="scientific">Lotharella globosa</name>
    <dbReference type="NCBI Taxonomy" id="91324"/>
    <lineage>
        <taxon>Eukaryota</taxon>
        <taxon>Sar</taxon>
        <taxon>Rhizaria</taxon>
        <taxon>Cercozoa</taxon>
        <taxon>Chlorarachniophyceae</taxon>
        <taxon>Lotharella</taxon>
    </lineage>
</organism>
<feature type="domain" description="Adaptor protein ClpS core" evidence="3">
    <location>
        <begin position="147"/>
        <end position="212"/>
    </location>
</feature>
<dbReference type="GO" id="GO:0030163">
    <property type="term" value="P:protein catabolic process"/>
    <property type="evidence" value="ECO:0007669"/>
    <property type="project" value="InterPro"/>
</dbReference>
<proteinExistence type="predicted"/>
<dbReference type="InterPro" id="IPR014719">
    <property type="entry name" value="Ribosomal_bL12_C/ClpS-like"/>
</dbReference>
<dbReference type="PANTHER" id="PTHR33473:SF17">
    <property type="entry name" value="ATP-DEPENDENT CLP PROTEASE ADAPTER PROTEIN CLPS1, CHLOROPLASTIC"/>
    <property type="match status" value="1"/>
</dbReference>